<evidence type="ECO:0000313" key="3">
    <source>
        <dbReference type="EMBL" id="QJH95098.1"/>
    </source>
</evidence>
<dbReference type="AlphaFoldDB" id="A0A6H1ZC65"/>
<gene>
    <name evidence="2" type="ORF">TM448A00172_0011</name>
    <name evidence="3" type="ORF">TM448B00344_0044</name>
</gene>
<proteinExistence type="predicted"/>
<name>A0A6H1ZC65_9ZZZZ</name>
<accession>A0A6H1ZC65</accession>
<dbReference type="EMBL" id="MT143985">
    <property type="protein sequence ID" value="QJA45052.1"/>
    <property type="molecule type" value="Genomic_DNA"/>
</dbReference>
<evidence type="ECO:0000256" key="1">
    <source>
        <dbReference type="SAM" id="MobiDB-lite"/>
    </source>
</evidence>
<feature type="region of interest" description="Disordered" evidence="1">
    <location>
        <begin position="1"/>
        <end position="52"/>
    </location>
</feature>
<dbReference type="EMBL" id="MT144612">
    <property type="protein sequence ID" value="QJH95098.1"/>
    <property type="molecule type" value="Genomic_DNA"/>
</dbReference>
<reference evidence="2" key="1">
    <citation type="submission" date="2020-03" db="EMBL/GenBank/DDBJ databases">
        <title>The deep terrestrial virosphere.</title>
        <authorList>
            <person name="Holmfeldt K."/>
            <person name="Nilsson E."/>
            <person name="Simone D."/>
            <person name="Lopez-Fernandez M."/>
            <person name="Wu X."/>
            <person name="de Brujin I."/>
            <person name="Lundin D."/>
            <person name="Andersson A."/>
            <person name="Bertilsson S."/>
            <person name="Dopson M."/>
        </authorList>
    </citation>
    <scope>NUCLEOTIDE SEQUENCE</scope>
    <source>
        <strain evidence="2">TM448A00172</strain>
        <strain evidence="3">TM448B00344</strain>
    </source>
</reference>
<protein>
    <submittedName>
        <fullName evidence="2">Uncharacterized protein</fullName>
    </submittedName>
</protein>
<feature type="compositionally biased region" description="Acidic residues" evidence="1">
    <location>
        <begin position="1"/>
        <end position="25"/>
    </location>
</feature>
<evidence type="ECO:0000313" key="2">
    <source>
        <dbReference type="EMBL" id="QJA45052.1"/>
    </source>
</evidence>
<organism evidence="2">
    <name type="scientific">viral metagenome</name>
    <dbReference type="NCBI Taxonomy" id="1070528"/>
    <lineage>
        <taxon>unclassified sequences</taxon>
        <taxon>metagenomes</taxon>
        <taxon>organismal metagenomes</taxon>
    </lineage>
</organism>
<sequence>MIEEEKQEVVETPEVETEETPEIETPESAPVEEVAEEVMGEEKLPEDTPVTE</sequence>